<dbReference type="EMBL" id="JAIWYP010000004">
    <property type="protein sequence ID" value="KAH3832746.1"/>
    <property type="molecule type" value="Genomic_DNA"/>
</dbReference>
<proteinExistence type="predicted"/>
<protein>
    <submittedName>
        <fullName evidence="2">Uncharacterized protein</fullName>
    </submittedName>
</protein>
<feature type="compositionally biased region" description="Low complexity" evidence="1">
    <location>
        <begin position="51"/>
        <end position="66"/>
    </location>
</feature>
<dbReference type="AlphaFoldDB" id="A0A9D4K492"/>
<reference evidence="2" key="1">
    <citation type="journal article" date="2019" name="bioRxiv">
        <title>The Genome of the Zebra Mussel, Dreissena polymorpha: A Resource for Invasive Species Research.</title>
        <authorList>
            <person name="McCartney M.A."/>
            <person name="Auch B."/>
            <person name="Kono T."/>
            <person name="Mallez S."/>
            <person name="Zhang Y."/>
            <person name="Obille A."/>
            <person name="Becker A."/>
            <person name="Abrahante J.E."/>
            <person name="Garbe J."/>
            <person name="Badalamenti J.P."/>
            <person name="Herman A."/>
            <person name="Mangelson H."/>
            <person name="Liachko I."/>
            <person name="Sullivan S."/>
            <person name="Sone E.D."/>
            <person name="Koren S."/>
            <person name="Silverstein K.A.T."/>
            <person name="Beckman K.B."/>
            <person name="Gohl D.M."/>
        </authorList>
    </citation>
    <scope>NUCLEOTIDE SEQUENCE</scope>
    <source>
        <strain evidence="2">Duluth1</strain>
        <tissue evidence="2">Whole animal</tissue>
    </source>
</reference>
<evidence type="ECO:0000313" key="3">
    <source>
        <dbReference type="Proteomes" id="UP000828390"/>
    </source>
</evidence>
<name>A0A9D4K492_DREPO</name>
<feature type="compositionally biased region" description="Basic and acidic residues" evidence="1">
    <location>
        <begin position="73"/>
        <end position="85"/>
    </location>
</feature>
<evidence type="ECO:0000256" key="1">
    <source>
        <dbReference type="SAM" id="MobiDB-lite"/>
    </source>
</evidence>
<evidence type="ECO:0000313" key="2">
    <source>
        <dbReference type="EMBL" id="KAH3832746.1"/>
    </source>
</evidence>
<gene>
    <name evidence="2" type="ORF">DPMN_106040</name>
</gene>
<comment type="caution">
    <text evidence="2">The sequence shown here is derived from an EMBL/GenBank/DDBJ whole genome shotgun (WGS) entry which is preliminary data.</text>
</comment>
<feature type="compositionally biased region" description="Acidic residues" evidence="1">
    <location>
        <begin position="20"/>
        <end position="30"/>
    </location>
</feature>
<organism evidence="2 3">
    <name type="scientific">Dreissena polymorpha</name>
    <name type="common">Zebra mussel</name>
    <name type="synonym">Mytilus polymorpha</name>
    <dbReference type="NCBI Taxonomy" id="45954"/>
    <lineage>
        <taxon>Eukaryota</taxon>
        <taxon>Metazoa</taxon>
        <taxon>Spiralia</taxon>
        <taxon>Lophotrochozoa</taxon>
        <taxon>Mollusca</taxon>
        <taxon>Bivalvia</taxon>
        <taxon>Autobranchia</taxon>
        <taxon>Heteroconchia</taxon>
        <taxon>Euheterodonta</taxon>
        <taxon>Imparidentia</taxon>
        <taxon>Neoheterodontei</taxon>
        <taxon>Myida</taxon>
        <taxon>Dreissenoidea</taxon>
        <taxon>Dreissenidae</taxon>
        <taxon>Dreissena</taxon>
    </lineage>
</organism>
<dbReference type="Proteomes" id="UP000828390">
    <property type="component" value="Unassembled WGS sequence"/>
</dbReference>
<reference evidence="2" key="2">
    <citation type="submission" date="2020-11" db="EMBL/GenBank/DDBJ databases">
        <authorList>
            <person name="McCartney M.A."/>
            <person name="Auch B."/>
            <person name="Kono T."/>
            <person name="Mallez S."/>
            <person name="Becker A."/>
            <person name="Gohl D.M."/>
            <person name="Silverstein K.A.T."/>
            <person name="Koren S."/>
            <person name="Bechman K.B."/>
            <person name="Herman A."/>
            <person name="Abrahante J.E."/>
            <person name="Garbe J."/>
        </authorList>
    </citation>
    <scope>NUCLEOTIDE SEQUENCE</scope>
    <source>
        <strain evidence="2">Duluth1</strain>
        <tissue evidence="2">Whole animal</tissue>
    </source>
</reference>
<sequence>MSRKDIRDKDDVLSIFQSDEEEFSGFETEDIPTHKSADNCSPSRAPQKLASKVTKPNNSNPNVSSSGKKKSAKKTEKQKSKEKNETGNLIDLDNLNEDLVIKLKHVLGLLKTAQPSVTVQSEAIVSGEDEPDSDENYSDMTNIMSIRRRFLLRPSLKTKYSKHMQD</sequence>
<feature type="region of interest" description="Disordered" evidence="1">
    <location>
        <begin position="20"/>
        <end position="91"/>
    </location>
</feature>
<accession>A0A9D4K492</accession>
<keyword evidence="3" id="KW-1185">Reference proteome</keyword>